<reference evidence="2 3" key="2">
    <citation type="journal article" date="2017" name="Genome Biol.">
        <title>New reference genome sequences of hot pepper reveal the massive evolution of plant disease-resistance genes by retroduplication.</title>
        <authorList>
            <person name="Kim S."/>
            <person name="Park J."/>
            <person name="Yeom S.I."/>
            <person name="Kim Y.M."/>
            <person name="Seo E."/>
            <person name="Kim K.T."/>
            <person name="Kim M.S."/>
            <person name="Lee J.M."/>
            <person name="Cheong K."/>
            <person name="Shin H.S."/>
            <person name="Kim S.B."/>
            <person name="Han K."/>
            <person name="Lee J."/>
            <person name="Park M."/>
            <person name="Lee H.A."/>
            <person name="Lee H.Y."/>
            <person name="Lee Y."/>
            <person name="Oh S."/>
            <person name="Lee J.H."/>
            <person name="Choi E."/>
            <person name="Choi E."/>
            <person name="Lee S.E."/>
            <person name="Jeon J."/>
            <person name="Kim H."/>
            <person name="Choi G."/>
            <person name="Song H."/>
            <person name="Lee J."/>
            <person name="Lee S.C."/>
            <person name="Kwon J.K."/>
            <person name="Lee H.Y."/>
            <person name="Koo N."/>
            <person name="Hong Y."/>
            <person name="Kim R.W."/>
            <person name="Kang W.H."/>
            <person name="Huh J.H."/>
            <person name="Kang B.C."/>
            <person name="Yang T.J."/>
            <person name="Lee Y.H."/>
            <person name="Bennetzen J.L."/>
            <person name="Choi D."/>
        </authorList>
    </citation>
    <scope>NUCLEOTIDE SEQUENCE [LARGE SCALE GENOMIC DNA]</scope>
    <source>
        <strain evidence="3">cv. CM334</strain>
    </source>
</reference>
<dbReference type="Proteomes" id="UP000222542">
    <property type="component" value="Unassembled WGS sequence"/>
</dbReference>
<dbReference type="PANTHER" id="PTHR36607:SF23">
    <property type="entry name" value="AMINOTRANSFERASE-LIKE PLANT MOBILE DOMAIN-CONTAINING PROTEIN"/>
    <property type="match status" value="1"/>
</dbReference>
<feature type="coiled-coil region" evidence="1">
    <location>
        <begin position="216"/>
        <end position="250"/>
    </location>
</feature>
<dbReference type="Gramene" id="PHT74253">
    <property type="protein sequence ID" value="PHT74253"/>
    <property type="gene ID" value="T459_21530"/>
</dbReference>
<evidence type="ECO:0000313" key="3">
    <source>
        <dbReference type="Proteomes" id="UP000222542"/>
    </source>
</evidence>
<sequence>MATHPHPKKRYFHGNLTAYRDGYSSPPKEKGILYEEVVPEAKELIGLDVKKVRYVSQTYEYLFAAFHKLQGDFIRPGTFKMACMMASGRMVSLVIPVLASIYNGLNKISSTVQLNQIKTLVNIAGSTTATHLGNSDEVPINEVSITDVSSYSGAKMPKQHKNDMSHMRLMVSEGKTPTETIHASKRLSQDEREWLSNAMLKEDEKVEVASSIQQSLQNVKKKIKELCRMVEVLQSLLAAAENEAKEVRLGDSVTTKEFDASFDADLSNGVDQMKERPEAMRQDLINYKLCID</sequence>
<comment type="caution">
    <text evidence="2">The sequence shown here is derived from an EMBL/GenBank/DDBJ whole genome shotgun (WGS) entry which is preliminary data.</text>
</comment>
<dbReference type="AlphaFoldDB" id="A0A2G2YX19"/>
<dbReference type="EMBL" id="AYRZ02000008">
    <property type="protein sequence ID" value="PHT74253.1"/>
    <property type="molecule type" value="Genomic_DNA"/>
</dbReference>
<evidence type="ECO:0000256" key="1">
    <source>
        <dbReference type="SAM" id="Coils"/>
    </source>
</evidence>
<accession>A0A2G2YX19</accession>
<dbReference type="OMA" id="WEWTENI"/>
<name>A0A2G2YX19_CAPAN</name>
<gene>
    <name evidence="2" type="ORF">T459_21530</name>
</gene>
<organism evidence="2 3">
    <name type="scientific">Capsicum annuum</name>
    <name type="common">Capsicum pepper</name>
    <dbReference type="NCBI Taxonomy" id="4072"/>
    <lineage>
        <taxon>Eukaryota</taxon>
        <taxon>Viridiplantae</taxon>
        <taxon>Streptophyta</taxon>
        <taxon>Embryophyta</taxon>
        <taxon>Tracheophyta</taxon>
        <taxon>Spermatophyta</taxon>
        <taxon>Magnoliopsida</taxon>
        <taxon>eudicotyledons</taxon>
        <taxon>Gunneridae</taxon>
        <taxon>Pentapetalae</taxon>
        <taxon>asterids</taxon>
        <taxon>lamiids</taxon>
        <taxon>Solanales</taxon>
        <taxon>Solanaceae</taxon>
        <taxon>Solanoideae</taxon>
        <taxon>Capsiceae</taxon>
        <taxon>Capsicum</taxon>
    </lineage>
</organism>
<evidence type="ECO:0000313" key="2">
    <source>
        <dbReference type="EMBL" id="PHT74253.1"/>
    </source>
</evidence>
<keyword evidence="1" id="KW-0175">Coiled coil</keyword>
<protein>
    <submittedName>
        <fullName evidence="2">Uncharacterized protein</fullName>
    </submittedName>
</protein>
<proteinExistence type="predicted"/>
<keyword evidence="3" id="KW-1185">Reference proteome</keyword>
<dbReference type="PANTHER" id="PTHR36607">
    <property type="entry name" value="1,2-DIHYDROXY-3-KETO-5-METHYLTHIOPENTENE DIOXYGENASE 4"/>
    <property type="match status" value="1"/>
</dbReference>
<reference evidence="2 3" key="1">
    <citation type="journal article" date="2014" name="Nat. Genet.">
        <title>Genome sequence of the hot pepper provides insights into the evolution of pungency in Capsicum species.</title>
        <authorList>
            <person name="Kim S."/>
            <person name="Park M."/>
            <person name="Yeom S.I."/>
            <person name="Kim Y.M."/>
            <person name="Lee J.M."/>
            <person name="Lee H.A."/>
            <person name="Seo E."/>
            <person name="Choi J."/>
            <person name="Cheong K."/>
            <person name="Kim K.T."/>
            <person name="Jung K."/>
            <person name="Lee G.W."/>
            <person name="Oh S.K."/>
            <person name="Bae C."/>
            <person name="Kim S.B."/>
            <person name="Lee H.Y."/>
            <person name="Kim S.Y."/>
            <person name="Kim M.S."/>
            <person name="Kang B.C."/>
            <person name="Jo Y.D."/>
            <person name="Yang H.B."/>
            <person name="Jeong H.J."/>
            <person name="Kang W.H."/>
            <person name="Kwon J.K."/>
            <person name="Shin C."/>
            <person name="Lim J.Y."/>
            <person name="Park J.H."/>
            <person name="Huh J.H."/>
            <person name="Kim J.S."/>
            <person name="Kim B.D."/>
            <person name="Cohen O."/>
            <person name="Paran I."/>
            <person name="Suh M.C."/>
            <person name="Lee S.B."/>
            <person name="Kim Y.K."/>
            <person name="Shin Y."/>
            <person name="Noh S.J."/>
            <person name="Park J."/>
            <person name="Seo Y.S."/>
            <person name="Kwon S.Y."/>
            <person name="Kim H.A."/>
            <person name="Park J.M."/>
            <person name="Kim H.J."/>
            <person name="Choi S.B."/>
            <person name="Bosland P.W."/>
            <person name="Reeves G."/>
            <person name="Jo S.H."/>
            <person name="Lee B.W."/>
            <person name="Cho H.T."/>
            <person name="Choi H.S."/>
            <person name="Lee M.S."/>
            <person name="Yu Y."/>
            <person name="Do Choi Y."/>
            <person name="Park B.S."/>
            <person name="van Deynze A."/>
            <person name="Ashrafi H."/>
            <person name="Hill T."/>
            <person name="Kim W.T."/>
            <person name="Pai H.S."/>
            <person name="Ahn H.K."/>
            <person name="Yeam I."/>
            <person name="Giovannoni J.J."/>
            <person name="Rose J.K."/>
            <person name="Sorensen I."/>
            <person name="Lee S.J."/>
            <person name="Kim R.W."/>
            <person name="Choi I.Y."/>
            <person name="Choi B.S."/>
            <person name="Lim J.S."/>
            <person name="Lee Y.H."/>
            <person name="Choi D."/>
        </authorList>
    </citation>
    <scope>NUCLEOTIDE SEQUENCE [LARGE SCALE GENOMIC DNA]</scope>
    <source>
        <strain evidence="3">cv. CM334</strain>
    </source>
</reference>